<dbReference type="Pfam" id="PF05257">
    <property type="entry name" value="CHAP"/>
    <property type="match status" value="1"/>
</dbReference>
<dbReference type="Gene3D" id="3.90.1720.10">
    <property type="entry name" value="endopeptidase domain like (from Nostoc punctiforme)"/>
    <property type="match status" value="1"/>
</dbReference>
<keyword evidence="3" id="KW-1185">Reference proteome</keyword>
<proteinExistence type="predicted"/>
<name>A0A402B4X3_9CHLR</name>
<evidence type="ECO:0000313" key="2">
    <source>
        <dbReference type="EMBL" id="GCE26390.1"/>
    </source>
</evidence>
<dbReference type="PROSITE" id="PS50911">
    <property type="entry name" value="CHAP"/>
    <property type="match status" value="1"/>
</dbReference>
<organism evidence="2 3">
    <name type="scientific">Dictyobacter alpinus</name>
    <dbReference type="NCBI Taxonomy" id="2014873"/>
    <lineage>
        <taxon>Bacteria</taxon>
        <taxon>Bacillati</taxon>
        <taxon>Chloroflexota</taxon>
        <taxon>Ktedonobacteria</taxon>
        <taxon>Ktedonobacterales</taxon>
        <taxon>Dictyobacteraceae</taxon>
        <taxon>Dictyobacter</taxon>
    </lineage>
</organism>
<sequence length="201" mass="21656">MPKTHSISQFGSQHRVVSMVAGQVVIMAALALMLLGTGMVTAQSASAKANTNMATQVATTANVHTTSAQVTPVTLHTPSTAVRGRGNYFPWGQCTYYANMRYYQLHGIYVPWTINSNAYQWVARAYDYGWHVSATPTVGSIMVLGTWTQGTGSYGHVAIVNQVLSNGRVLVSQMNWAGLGVISQSQFRYGPGSGVSFITDK</sequence>
<dbReference type="InterPro" id="IPR038765">
    <property type="entry name" value="Papain-like_cys_pep_sf"/>
</dbReference>
<reference evidence="3" key="1">
    <citation type="submission" date="2018-12" db="EMBL/GenBank/DDBJ databases">
        <title>Tengunoibacter tsumagoiensis gen. nov., sp. nov., Dictyobacter kobayashii sp. nov., D. alpinus sp. nov., and D. joshuensis sp. nov. and description of Dictyobacteraceae fam. nov. within the order Ktedonobacterales isolated from Tengu-no-mugimeshi.</title>
        <authorList>
            <person name="Wang C.M."/>
            <person name="Zheng Y."/>
            <person name="Sakai Y."/>
            <person name="Toyoda A."/>
            <person name="Minakuchi Y."/>
            <person name="Abe K."/>
            <person name="Yokota A."/>
            <person name="Yabe S."/>
        </authorList>
    </citation>
    <scope>NUCLEOTIDE SEQUENCE [LARGE SCALE GENOMIC DNA]</scope>
    <source>
        <strain evidence="3">Uno16</strain>
    </source>
</reference>
<protein>
    <recommendedName>
        <fullName evidence="1">Peptidase C51 domain-containing protein</fullName>
    </recommendedName>
</protein>
<dbReference type="Proteomes" id="UP000287171">
    <property type="component" value="Unassembled WGS sequence"/>
</dbReference>
<evidence type="ECO:0000313" key="3">
    <source>
        <dbReference type="Proteomes" id="UP000287171"/>
    </source>
</evidence>
<dbReference type="AlphaFoldDB" id="A0A402B4X3"/>
<gene>
    <name evidence="2" type="ORF">KDA_18740</name>
</gene>
<dbReference type="InterPro" id="IPR007921">
    <property type="entry name" value="CHAP_dom"/>
</dbReference>
<feature type="domain" description="Peptidase C51" evidence="1">
    <location>
        <begin position="69"/>
        <end position="199"/>
    </location>
</feature>
<dbReference type="RefSeq" id="WP_126626849.1">
    <property type="nucleotide sequence ID" value="NZ_BIFT01000001.1"/>
</dbReference>
<evidence type="ECO:0000259" key="1">
    <source>
        <dbReference type="PROSITE" id="PS50911"/>
    </source>
</evidence>
<dbReference type="OrthoDB" id="153961at2"/>
<dbReference type="SUPFAM" id="SSF54001">
    <property type="entry name" value="Cysteine proteinases"/>
    <property type="match status" value="1"/>
</dbReference>
<accession>A0A402B4X3</accession>
<comment type="caution">
    <text evidence="2">The sequence shown here is derived from an EMBL/GenBank/DDBJ whole genome shotgun (WGS) entry which is preliminary data.</text>
</comment>
<dbReference type="EMBL" id="BIFT01000001">
    <property type="protein sequence ID" value="GCE26390.1"/>
    <property type="molecule type" value="Genomic_DNA"/>
</dbReference>